<keyword evidence="6" id="KW-0813">Transport</keyword>
<reference evidence="10 11" key="1">
    <citation type="submission" date="2019-07" db="EMBL/GenBank/DDBJ databases">
        <title>Rapid identification of Enteric Bacteria from Whole Genome Sequences (WGS) using Average Nucleotide Identity (ANI).</title>
        <authorList>
            <person name="Lane C."/>
        </authorList>
    </citation>
    <scope>NUCLEOTIDE SEQUENCE [LARGE SCALE GENOMIC DNA]</scope>
    <source>
        <strain evidence="10 11">2016D-0084</strain>
    </source>
</reference>
<evidence type="ECO:0000256" key="7">
    <source>
        <dbReference type="SAM" id="Phobius"/>
    </source>
</evidence>
<comment type="similarity">
    <text evidence="6">Belongs to the exbB/tolQ family.</text>
</comment>
<dbReference type="PANTHER" id="PTHR30625">
    <property type="entry name" value="PROTEIN TOLQ"/>
    <property type="match status" value="1"/>
</dbReference>
<evidence type="ECO:0000256" key="5">
    <source>
        <dbReference type="ARBA" id="ARBA00023136"/>
    </source>
</evidence>
<dbReference type="AlphaFoldDB" id="A0A5C7E2L8"/>
<keyword evidence="3 7" id="KW-0812">Transmembrane</keyword>
<feature type="signal peptide" evidence="8">
    <location>
        <begin position="1"/>
        <end position="24"/>
    </location>
</feature>
<feature type="chain" id="PRO_5022752666" evidence="8">
    <location>
        <begin position="25"/>
        <end position="252"/>
    </location>
</feature>
<evidence type="ECO:0000256" key="3">
    <source>
        <dbReference type="ARBA" id="ARBA00022692"/>
    </source>
</evidence>
<dbReference type="Pfam" id="PF01618">
    <property type="entry name" value="MotA_ExbB"/>
    <property type="match status" value="1"/>
</dbReference>
<protein>
    <submittedName>
        <fullName evidence="10">MotA/TolQ/ExbB proton channel family protein</fullName>
    </submittedName>
</protein>
<keyword evidence="6" id="KW-0653">Protein transport</keyword>
<evidence type="ECO:0000259" key="9">
    <source>
        <dbReference type="Pfam" id="PF01618"/>
    </source>
</evidence>
<keyword evidence="8" id="KW-0732">Signal</keyword>
<evidence type="ECO:0000256" key="1">
    <source>
        <dbReference type="ARBA" id="ARBA00004429"/>
    </source>
</evidence>
<comment type="caution">
    <text evidence="10">The sequence shown here is derived from an EMBL/GenBank/DDBJ whole genome shotgun (WGS) entry which is preliminary data.</text>
</comment>
<keyword evidence="2" id="KW-1003">Cell membrane</keyword>
<evidence type="ECO:0000256" key="8">
    <source>
        <dbReference type="SAM" id="SignalP"/>
    </source>
</evidence>
<evidence type="ECO:0000256" key="4">
    <source>
        <dbReference type="ARBA" id="ARBA00022989"/>
    </source>
</evidence>
<dbReference type="Proteomes" id="UP000321629">
    <property type="component" value="Unassembled WGS sequence"/>
</dbReference>
<feature type="domain" description="MotA/TolQ/ExbB proton channel" evidence="9">
    <location>
        <begin position="120"/>
        <end position="232"/>
    </location>
</feature>
<feature type="transmembrane region" description="Helical" evidence="7">
    <location>
        <begin position="200"/>
        <end position="221"/>
    </location>
</feature>
<dbReference type="GO" id="GO:0017038">
    <property type="term" value="P:protein import"/>
    <property type="evidence" value="ECO:0007669"/>
    <property type="project" value="TreeGrafter"/>
</dbReference>
<feature type="transmembrane region" description="Helical" evidence="7">
    <location>
        <begin position="48"/>
        <end position="74"/>
    </location>
</feature>
<gene>
    <name evidence="10" type="ORF">FPD38_04105</name>
</gene>
<keyword evidence="5 7" id="KW-0472">Membrane</keyword>
<dbReference type="PANTHER" id="PTHR30625:SF16">
    <property type="entry name" value="BIOPOLYMER TRANSPORT PROTEIN EXBB"/>
    <property type="match status" value="1"/>
</dbReference>
<dbReference type="EMBL" id="VOWJ01000021">
    <property type="protein sequence ID" value="TXE88481.1"/>
    <property type="molecule type" value="Genomic_DNA"/>
</dbReference>
<comment type="subcellular location">
    <subcellularLocation>
        <location evidence="1">Cell inner membrane</location>
        <topology evidence="1">Multi-pass membrane protein</topology>
    </subcellularLocation>
    <subcellularLocation>
        <location evidence="6">Membrane</location>
        <topology evidence="6">Multi-pass membrane protein</topology>
    </subcellularLocation>
</comment>
<sequence length="252" mass="29035">MEKKMKKIKIFSLFLLLCINFLYANEGNMSNIALNPNEVNLNFENLYLNAHIIVKSIIWILVLFSITSWTIFIYKTITYKRYIKILKNDEEILQKYNFSNLDFSNKSIILNFFKEIDDELEKSEIKSKSLEYRIKQRLKLKINAIILNTKKSISFLASISSSAPFIGLFGTVWGIMHSFIDIAKTENTSLSIIAPGIAEALFATALGLVVAIPSVLFYNYLSRLSISFSNELNQNVSKLYLLYNREFSTKDN</sequence>
<evidence type="ECO:0000313" key="11">
    <source>
        <dbReference type="Proteomes" id="UP000321629"/>
    </source>
</evidence>
<accession>A0A5C7E2L8</accession>
<name>A0A5C7E2L8_9BACT</name>
<proteinExistence type="inferred from homology"/>
<evidence type="ECO:0000256" key="6">
    <source>
        <dbReference type="RuleBase" id="RU004057"/>
    </source>
</evidence>
<evidence type="ECO:0000256" key="2">
    <source>
        <dbReference type="ARBA" id="ARBA00022475"/>
    </source>
</evidence>
<dbReference type="InterPro" id="IPR050790">
    <property type="entry name" value="ExbB/TolQ_transport"/>
</dbReference>
<keyword evidence="4 7" id="KW-1133">Transmembrane helix</keyword>
<evidence type="ECO:0000313" key="10">
    <source>
        <dbReference type="EMBL" id="TXE88481.1"/>
    </source>
</evidence>
<feature type="transmembrane region" description="Helical" evidence="7">
    <location>
        <begin position="155"/>
        <end position="180"/>
    </location>
</feature>
<dbReference type="GO" id="GO:0005886">
    <property type="term" value="C:plasma membrane"/>
    <property type="evidence" value="ECO:0007669"/>
    <property type="project" value="UniProtKB-SubCell"/>
</dbReference>
<organism evidence="10 11">
    <name type="scientific">Campylobacter volucris</name>
    <dbReference type="NCBI Taxonomy" id="1031542"/>
    <lineage>
        <taxon>Bacteria</taxon>
        <taxon>Pseudomonadati</taxon>
        <taxon>Campylobacterota</taxon>
        <taxon>Epsilonproteobacteria</taxon>
        <taxon>Campylobacterales</taxon>
        <taxon>Campylobacteraceae</taxon>
        <taxon>Campylobacter</taxon>
    </lineage>
</organism>
<dbReference type="InterPro" id="IPR002898">
    <property type="entry name" value="MotA_ExbB_proton_chnl"/>
</dbReference>